<dbReference type="PRINTS" id="PR01102">
    <property type="entry name" value="5HT6RECEPTR"/>
</dbReference>
<gene>
    <name evidence="12" type="primary">GPR101</name>
    <name evidence="12" type="ORF">BLAG_LOCUS7651</name>
</gene>
<feature type="transmembrane region" description="Helical" evidence="10">
    <location>
        <begin position="344"/>
        <end position="367"/>
    </location>
</feature>
<keyword evidence="7 9" id="KW-0675">Receptor</keyword>
<evidence type="ECO:0000259" key="11">
    <source>
        <dbReference type="PROSITE" id="PS50262"/>
    </source>
</evidence>
<dbReference type="GO" id="GO:0004930">
    <property type="term" value="F:G protein-coupled receptor activity"/>
    <property type="evidence" value="ECO:0007669"/>
    <property type="project" value="UniProtKB-KW"/>
</dbReference>
<feature type="transmembrane region" description="Helical" evidence="10">
    <location>
        <begin position="162"/>
        <end position="182"/>
    </location>
</feature>
<dbReference type="Gene3D" id="1.20.1070.10">
    <property type="entry name" value="Rhodopsin 7-helix transmembrane proteins"/>
    <property type="match status" value="1"/>
</dbReference>
<keyword evidence="3 9" id="KW-0812">Transmembrane</keyword>
<keyword evidence="6 10" id="KW-0472">Membrane</keyword>
<evidence type="ECO:0000256" key="1">
    <source>
        <dbReference type="ARBA" id="ARBA00004651"/>
    </source>
</evidence>
<proteinExistence type="inferred from homology"/>
<evidence type="ECO:0000256" key="9">
    <source>
        <dbReference type="RuleBase" id="RU000688"/>
    </source>
</evidence>
<keyword evidence="2" id="KW-1003">Cell membrane</keyword>
<evidence type="ECO:0000256" key="3">
    <source>
        <dbReference type="ARBA" id="ARBA00022692"/>
    </source>
</evidence>
<dbReference type="OrthoDB" id="5980076at2759"/>
<comment type="similarity">
    <text evidence="9">Belongs to the G-protein coupled receptor 1 family.</text>
</comment>
<keyword evidence="4 10" id="KW-1133">Transmembrane helix</keyword>
<name>A0A8J9Z152_BRALA</name>
<dbReference type="PANTHER" id="PTHR22752">
    <property type="entry name" value="G PROTEIN-COUPLED RECEPTOR"/>
    <property type="match status" value="1"/>
</dbReference>
<dbReference type="GO" id="GO:0005886">
    <property type="term" value="C:plasma membrane"/>
    <property type="evidence" value="ECO:0007669"/>
    <property type="project" value="UniProtKB-SubCell"/>
</dbReference>
<sequence>MDGFQNPSMFDQDFYNGTNFSTMDPAVAAETVSLDVGPQISRITTGLHAASLGLVLACAPIASAIVLIILFRKPQLLTISNRFVCNLLVVDLFQSLLVVPFALVSTIAQGWVFADAFCKVTAILLHLFLHVAVITVVIISVDRYLAILHPLSYNDRMTPNTSMYLIGFAWVLGAVQSTPPLYKVGSFGFDPDQLTCTVLWTNTYSFPYAIYHSLAAFWCPLVIMGLGYWQVFLAARKQHKLIYPSVKRRTLHKGIVQAAVSCAVLPGPAHNPSLAAARSRSLDDLRRPRRTFRMASRRIKRMQKDCKAAKIVFIVMATHLLSIGPHTALVLVKASSPETPVPAYAGALVICLYFIQTCLHPCVYAYVHRSIRREVALLLCRSHSAQVVPWDDQMNVNGQTSNNAAGHVRRCLSLTENMTYTAPPTLPGETFVRHSGPLPTLTETTTDVDLGHAVRKVIVVSSTASL</sequence>
<dbReference type="PROSITE" id="PS00237">
    <property type="entry name" value="G_PROTEIN_RECEP_F1_1"/>
    <property type="match status" value="1"/>
</dbReference>
<dbReference type="PRINTS" id="PR00237">
    <property type="entry name" value="GPCRRHODOPSN"/>
</dbReference>
<organism evidence="12 13">
    <name type="scientific">Branchiostoma lanceolatum</name>
    <name type="common">Common lancelet</name>
    <name type="synonym">Amphioxus lanceolatum</name>
    <dbReference type="NCBI Taxonomy" id="7740"/>
    <lineage>
        <taxon>Eukaryota</taxon>
        <taxon>Metazoa</taxon>
        <taxon>Chordata</taxon>
        <taxon>Cephalochordata</taxon>
        <taxon>Leptocardii</taxon>
        <taxon>Amphioxiformes</taxon>
        <taxon>Branchiostomatidae</taxon>
        <taxon>Branchiostoma</taxon>
    </lineage>
</organism>
<evidence type="ECO:0000256" key="8">
    <source>
        <dbReference type="ARBA" id="ARBA00023224"/>
    </source>
</evidence>
<evidence type="ECO:0000256" key="2">
    <source>
        <dbReference type="ARBA" id="ARBA00022475"/>
    </source>
</evidence>
<reference evidence="12" key="1">
    <citation type="submission" date="2022-01" db="EMBL/GenBank/DDBJ databases">
        <authorList>
            <person name="Braso-Vives M."/>
        </authorList>
    </citation>
    <scope>NUCLEOTIDE SEQUENCE</scope>
</reference>
<keyword evidence="5 9" id="KW-0297">G-protein coupled receptor</keyword>
<dbReference type="InterPro" id="IPR017452">
    <property type="entry name" value="GPCR_Rhodpsn_7TM"/>
</dbReference>
<dbReference type="Proteomes" id="UP000838412">
    <property type="component" value="Chromosome 14"/>
</dbReference>
<comment type="subcellular location">
    <subcellularLocation>
        <location evidence="1">Cell membrane</location>
        <topology evidence="1">Multi-pass membrane protein</topology>
    </subcellularLocation>
</comment>
<dbReference type="EMBL" id="OV696699">
    <property type="protein sequence ID" value="CAH1245272.1"/>
    <property type="molecule type" value="Genomic_DNA"/>
</dbReference>
<feature type="transmembrane region" description="Helical" evidence="10">
    <location>
        <begin position="83"/>
        <end position="108"/>
    </location>
</feature>
<dbReference type="PANTHER" id="PTHR22752:SF15">
    <property type="entry name" value="G-PROTEIN COUPLED RECEPTOR 101-RELATED"/>
    <property type="match status" value="1"/>
</dbReference>
<dbReference type="Pfam" id="PF00001">
    <property type="entry name" value="7tm_1"/>
    <property type="match status" value="1"/>
</dbReference>
<feature type="transmembrane region" description="Helical" evidence="10">
    <location>
        <begin position="120"/>
        <end position="141"/>
    </location>
</feature>
<evidence type="ECO:0000313" key="12">
    <source>
        <dbReference type="EMBL" id="CAH1245272.1"/>
    </source>
</evidence>
<evidence type="ECO:0000256" key="5">
    <source>
        <dbReference type="ARBA" id="ARBA00023040"/>
    </source>
</evidence>
<dbReference type="AlphaFoldDB" id="A0A8J9Z152"/>
<feature type="transmembrane region" description="Helical" evidence="10">
    <location>
        <begin position="308"/>
        <end position="332"/>
    </location>
</feature>
<feature type="transmembrane region" description="Helical" evidence="10">
    <location>
        <begin position="209"/>
        <end position="231"/>
    </location>
</feature>
<dbReference type="InterPro" id="IPR000276">
    <property type="entry name" value="GPCR_Rhodpsn"/>
</dbReference>
<dbReference type="PROSITE" id="PS50262">
    <property type="entry name" value="G_PROTEIN_RECEP_F1_2"/>
    <property type="match status" value="1"/>
</dbReference>
<protein>
    <submittedName>
        <fullName evidence="12">GPR101 protein</fullName>
    </submittedName>
</protein>
<evidence type="ECO:0000313" key="13">
    <source>
        <dbReference type="Proteomes" id="UP000838412"/>
    </source>
</evidence>
<evidence type="ECO:0000256" key="6">
    <source>
        <dbReference type="ARBA" id="ARBA00023136"/>
    </source>
</evidence>
<keyword evidence="8 9" id="KW-0807">Transducer</keyword>
<keyword evidence="13" id="KW-1185">Reference proteome</keyword>
<evidence type="ECO:0000256" key="10">
    <source>
        <dbReference type="SAM" id="Phobius"/>
    </source>
</evidence>
<accession>A0A8J9Z152</accession>
<dbReference type="SUPFAM" id="SSF81321">
    <property type="entry name" value="Family A G protein-coupled receptor-like"/>
    <property type="match status" value="1"/>
</dbReference>
<evidence type="ECO:0000256" key="4">
    <source>
        <dbReference type="ARBA" id="ARBA00022989"/>
    </source>
</evidence>
<evidence type="ECO:0000256" key="7">
    <source>
        <dbReference type="ARBA" id="ARBA00023170"/>
    </source>
</evidence>
<feature type="transmembrane region" description="Helical" evidence="10">
    <location>
        <begin position="49"/>
        <end position="71"/>
    </location>
</feature>
<feature type="domain" description="G-protein coupled receptors family 1 profile" evidence="11">
    <location>
        <begin position="62"/>
        <end position="364"/>
    </location>
</feature>